<dbReference type="EMBL" id="JACHKA010000001">
    <property type="protein sequence ID" value="MBB5986789.1"/>
    <property type="molecule type" value="Genomic_DNA"/>
</dbReference>
<protein>
    <submittedName>
        <fullName evidence="1">Uncharacterized protein</fullName>
    </submittedName>
</protein>
<keyword evidence="2" id="KW-1185">Reference proteome</keyword>
<dbReference type="Gene3D" id="3.50.30.30">
    <property type="match status" value="1"/>
</dbReference>
<reference evidence="1 2" key="1">
    <citation type="submission" date="2020-08" db="EMBL/GenBank/DDBJ databases">
        <title>Exploring microbial biodiversity for novel pathways involved in the catabolism of aromatic compounds derived from lignin.</title>
        <authorList>
            <person name="Elkins J."/>
        </authorList>
    </citation>
    <scope>NUCLEOTIDE SEQUENCE [LARGE SCALE GENOMIC DNA]</scope>
    <source>
        <strain evidence="1 2">B1D3A</strain>
    </source>
</reference>
<dbReference type="RefSeq" id="WP_184154687.1">
    <property type="nucleotide sequence ID" value="NZ_JACHKA010000001.1"/>
</dbReference>
<evidence type="ECO:0000313" key="1">
    <source>
        <dbReference type="EMBL" id="MBB5986789.1"/>
    </source>
</evidence>
<name>A0ABR6NHN3_9SPHN</name>
<gene>
    <name evidence="1" type="ORF">HNP60_002763</name>
</gene>
<dbReference type="SUPFAM" id="SSF53187">
    <property type="entry name" value="Zn-dependent exopeptidases"/>
    <property type="match status" value="1"/>
</dbReference>
<proteinExistence type="predicted"/>
<sequence>MNQVDFPIPVFEPGVSELRFGSKHVPVAAQPVVITTPPAGLTALAVLVRDAFEARAVTGKIAIVVLPYGRHAAIFTGDAKLMLDQVIPHKPAAIVIVTTGPTGNIIALNTRLKPIAEVPIALMAPRDLPAVVEAVAAQRPLTLVLTGKSATGNSCNILARRLAGPKWLAFSTPRSGWGLCVGERAPGTAAFLELCRWVAIRYPDHSLFAINAGGHELDFAGAHHSLSEGPPPAQTQVWTHLGAGLATRDAYEVLGRNRQLLSTADPQRVLMSSHSLMADATSAFRGLAGYEQPIEVVGGAGELSSIIDRGYANAFAGLGIHRWCHVADDTIDKVDAALLEPVVEAHRAVIESVVGRAVRS</sequence>
<evidence type="ECO:0000313" key="2">
    <source>
        <dbReference type="Proteomes" id="UP001138540"/>
    </source>
</evidence>
<dbReference type="Proteomes" id="UP001138540">
    <property type="component" value="Unassembled WGS sequence"/>
</dbReference>
<accession>A0ABR6NHN3</accession>
<organism evidence="1 2">
    <name type="scientific">Sphingobium lignivorans</name>
    <dbReference type="NCBI Taxonomy" id="2735886"/>
    <lineage>
        <taxon>Bacteria</taxon>
        <taxon>Pseudomonadati</taxon>
        <taxon>Pseudomonadota</taxon>
        <taxon>Alphaproteobacteria</taxon>
        <taxon>Sphingomonadales</taxon>
        <taxon>Sphingomonadaceae</taxon>
        <taxon>Sphingobium</taxon>
    </lineage>
</organism>
<dbReference type="Gene3D" id="3.40.630.10">
    <property type="entry name" value="Zn peptidases"/>
    <property type="match status" value="1"/>
</dbReference>
<comment type="caution">
    <text evidence="1">The sequence shown here is derived from an EMBL/GenBank/DDBJ whole genome shotgun (WGS) entry which is preliminary data.</text>
</comment>